<dbReference type="GO" id="GO:0000124">
    <property type="term" value="C:SAGA complex"/>
    <property type="evidence" value="ECO:0007669"/>
    <property type="project" value="InterPro"/>
</dbReference>
<dbReference type="InterPro" id="IPR021950">
    <property type="entry name" value="Spt20"/>
</dbReference>
<dbReference type="GO" id="GO:0006357">
    <property type="term" value="P:regulation of transcription by RNA polymerase II"/>
    <property type="evidence" value="ECO:0007669"/>
    <property type="project" value="TreeGrafter"/>
</dbReference>
<feature type="region of interest" description="Disordered" evidence="1">
    <location>
        <begin position="481"/>
        <end position="533"/>
    </location>
</feature>
<reference evidence="3" key="1">
    <citation type="submission" date="2023-11" db="EMBL/GenBank/DDBJ databases">
        <authorList>
            <person name="De Vega J J."/>
            <person name="De Vega J J."/>
        </authorList>
    </citation>
    <scope>NUCLEOTIDE SEQUENCE</scope>
</reference>
<evidence type="ECO:0000313" key="4">
    <source>
        <dbReference type="Proteomes" id="UP001295794"/>
    </source>
</evidence>
<feature type="region of interest" description="Disordered" evidence="1">
    <location>
        <begin position="620"/>
        <end position="650"/>
    </location>
</feature>
<evidence type="ECO:0000313" key="3">
    <source>
        <dbReference type="EMBL" id="CAK5273557.1"/>
    </source>
</evidence>
<feature type="region of interest" description="Disordered" evidence="1">
    <location>
        <begin position="225"/>
        <end position="376"/>
    </location>
</feature>
<sequence length="650" mass="70629">MANYNRTRHAEDLLERNASSPPSFAVHLHPEHWTLNNASKFLYNNQISSLLDDIRAHRIPVDFLEIFDALKVPFYDGCLIVELLDYRPQQKAKDTPLDKPGKTRVVLHPNGETLFADLCALNRKHGATWSDQQALEVEAKIVQLTAPPLCLSPDPLLTRIVNHTLRVSTPMVPTSLKRKAAALDPEEDEIDKARRTKIMQYMAPRPGRGISQNYKILDVIQRARAMQAAKPPTPSVPPTEPPHPSPVSVDKLRKQNGTPMFMNGSSSLNQTPSPTHVFPVQSAEAKRAPTPLQHQFSVTPAASSPPQSQPPPSHPAPVPTPIPHPQSQTPAQTQPQVKVQAQPQAFPNPAAIQPRPQSVTPNFAGANQFAVPPGTRMTNVNGQTKLPPPSGVMKNAQSQQIFMAAQQLQQQRAAALQAQQQQQQQQQQQPNGRLTPRPAQPMNLGMNMNMNAAAAAAAMANRGANGGLPTLNQQQRIVAARSPIPPGNPNQPQQNGNGQQLNYTYHQPANTGLRPNGVNSPRPPNGAVRPAGSPAAVAAAAAGGGSAGTEAAQMMSGMTPQQQAQLSMYYRNHGYGMNATQLAQWQHMVMQQRQMAAGHPQSAAAMQMNGLAMQMINANGAAQQHMQQQQQQQQQQQHHQIPVKGQPPGR</sequence>
<organism evidence="3 4">
    <name type="scientific">Mycena citricolor</name>
    <dbReference type="NCBI Taxonomy" id="2018698"/>
    <lineage>
        <taxon>Eukaryota</taxon>
        <taxon>Fungi</taxon>
        <taxon>Dikarya</taxon>
        <taxon>Basidiomycota</taxon>
        <taxon>Agaricomycotina</taxon>
        <taxon>Agaricomycetes</taxon>
        <taxon>Agaricomycetidae</taxon>
        <taxon>Agaricales</taxon>
        <taxon>Marasmiineae</taxon>
        <taxon>Mycenaceae</taxon>
        <taxon>Mycena</taxon>
    </lineage>
</organism>
<dbReference type="GO" id="GO:0003712">
    <property type="term" value="F:transcription coregulator activity"/>
    <property type="evidence" value="ECO:0007669"/>
    <property type="project" value="InterPro"/>
</dbReference>
<dbReference type="Proteomes" id="UP001295794">
    <property type="component" value="Unassembled WGS sequence"/>
</dbReference>
<feature type="region of interest" description="Disordered" evidence="1">
    <location>
        <begin position="416"/>
        <end position="445"/>
    </location>
</feature>
<feature type="domain" description="Spt20-like SEP" evidence="2">
    <location>
        <begin position="20"/>
        <end position="160"/>
    </location>
</feature>
<protein>
    <recommendedName>
        <fullName evidence="2">Spt20-like SEP domain-containing protein</fullName>
    </recommendedName>
</protein>
<evidence type="ECO:0000259" key="2">
    <source>
        <dbReference type="Pfam" id="PF12090"/>
    </source>
</evidence>
<evidence type="ECO:0000256" key="1">
    <source>
        <dbReference type="SAM" id="MobiDB-lite"/>
    </source>
</evidence>
<feature type="compositionally biased region" description="Low complexity" evidence="1">
    <location>
        <begin position="623"/>
        <end position="640"/>
    </location>
</feature>
<feature type="compositionally biased region" description="Low complexity" evidence="1">
    <location>
        <begin position="297"/>
        <end position="306"/>
    </location>
</feature>
<dbReference type="Pfam" id="PF12090">
    <property type="entry name" value="Spt20_SEP"/>
    <property type="match status" value="1"/>
</dbReference>
<feature type="compositionally biased region" description="Pro residues" evidence="1">
    <location>
        <begin position="307"/>
        <end position="324"/>
    </location>
</feature>
<gene>
    <name evidence="3" type="ORF">MYCIT1_LOCUS20086</name>
</gene>
<proteinExistence type="predicted"/>
<dbReference type="AlphaFoldDB" id="A0AAD2HGC5"/>
<dbReference type="InterPro" id="IPR046468">
    <property type="entry name" value="Spt20-like_SEP"/>
</dbReference>
<keyword evidence="4" id="KW-1185">Reference proteome</keyword>
<feature type="compositionally biased region" description="Polar residues" evidence="1">
    <location>
        <begin position="255"/>
        <end position="274"/>
    </location>
</feature>
<dbReference type="PANTHER" id="PTHR13526:SF8">
    <property type="entry name" value="TRANSCRIPTION FACTOR SPT20 HOMOLOG"/>
    <property type="match status" value="1"/>
</dbReference>
<comment type="caution">
    <text evidence="3">The sequence shown here is derived from an EMBL/GenBank/DDBJ whole genome shotgun (WGS) entry which is preliminary data.</text>
</comment>
<name>A0AAD2HGC5_9AGAR</name>
<feature type="compositionally biased region" description="Low complexity" evidence="1">
    <location>
        <begin position="325"/>
        <end position="354"/>
    </location>
</feature>
<feature type="compositionally biased region" description="Low complexity" evidence="1">
    <location>
        <begin position="416"/>
        <end position="429"/>
    </location>
</feature>
<feature type="compositionally biased region" description="Low complexity" evidence="1">
    <location>
        <begin position="490"/>
        <end position="500"/>
    </location>
</feature>
<feature type="compositionally biased region" description="Polar residues" evidence="1">
    <location>
        <begin position="501"/>
        <end position="510"/>
    </location>
</feature>
<dbReference type="EMBL" id="CAVNYO010000397">
    <property type="protein sequence ID" value="CAK5273557.1"/>
    <property type="molecule type" value="Genomic_DNA"/>
</dbReference>
<feature type="compositionally biased region" description="Pro residues" evidence="1">
    <location>
        <begin position="231"/>
        <end position="245"/>
    </location>
</feature>
<dbReference type="PANTHER" id="PTHR13526">
    <property type="entry name" value="TRANSCRIPTION FACTOR SPT20 HOMOLOG"/>
    <property type="match status" value="1"/>
</dbReference>
<accession>A0AAD2HGC5</accession>